<dbReference type="RefSeq" id="WP_121242907.1">
    <property type="nucleotide sequence ID" value="NZ_BHVV01000008.1"/>
</dbReference>
<reference evidence="2 3" key="1">
    <citation type="submission" date="2018-10" db="EMBL/GenBank/DDBJ databases">
        <title>Genomic Encyclopedia of Type Strains, Phase IV (KMG-IV): sequencing the most valuable type-strain genomes for metagenomic binning, comparative biology and taxonomic classification.</title>
        <authorList>
            <person name="Goeker M."/>
        </authorList>
    </citation>
    <scope>NUCLEOTIDE SEQUENCE [LARGE SCALE GENOMIC DNA]</scope>
    <source>
        <strain evidence="2 3">DSM 26916</strain>
    </source>
</reference>
<feature type="transmembrane region" description="Helical" evidence="1">
    <location>
        <begin position="60"/>
        <end position="79"/>
    </location>
</feature>
<keyword evidence="1" id="KW-0812">Transmembrane</keyword>
<keyword evidence="1" id="KW-0472">Membrane</keyword>
<dbReference type="AlphaFoldDB" id="A0A497XAL4"/>
<gene>
    <name evidence="2" type="ORF">DFR35_2492</name>
</gene>
<dbReference type="EMBL" id="RCCI01000007">
    <property type="protein sequence ID" value="RLJ62676.1"/>
    <property type="molecule type" value="Genomic_DNA"/>
</dbReference>
<evidence type="ECO:0000256" key="1">
    <source>
        <dbReference type="SAM" id="Phobius"/>
    </source>
</evidence>
<keyword evidence="3" id="KW-1185">Reference proteome</keyword>
<proteinExistence type="predicted"/>
<accession>A0A497XAL4</accession>
<comment type="caution">
    <text evidence="2">The sequence shown here is derived from an EMBL/GenBank/DDBJ whole genome shotgun (WGS) entry which is preliminary data.</text>
</comment>
<organism evidence="2 3">
    <name type="scientific">Sulfurisoma sediminicola</name>
    <dbReference type="NCBI Taxonomy" id="1381557"/>
    <lineage>
        <taxon>Bacteria</taxon>
        <taxon>Pseudomonadati</taxon>
        <taxon>Pseudomonadota</taxon>
        <taxon>Betaproteobacteria</taxon>
        <taxon>Nitrosomonadales</taxon>
        <taxon>Sterolibacteriaceae</taxon>
        <taxon>Sulfurisoma</taxon>
    </lineage>
</organism>
<evidence type="ECO:0000313" key="3">
    <source>
        <dbReference type="Proteomes" id="UP000268908"/>
    </source>
</evidence>
<name>A0A497XAL4_9PROT</name>
<dbReference type="Proteomes" id="UP000268908">
    <property type="component" value="Unassembled WGS sequence"/>
</dbReference>
<keyword evidence="1" id="KW-1133">Transmembrane helix</keyword>
<evidence type="ECO:0000313" key="2">
    <source>
        <dbReference type="EMBL" id="RLJ62676.1"/>
    </source>
</evidence>
<feature type="transmembrane region" description="Helical" evidence="1">
    <location>
        <begin position="33"/>
        <end position="53"/>
    </location>
</feature>
<feature type="transmembrane region" description="Helical" evidence="1">
    <location>
        <begin position="91"/>
        <end position="111"/>
    </location>
</feature>
<sequence length="126" mass="13043">MSHLATMFAGITLGAFGWGISHWVSGQFEPLDSGAGFLATQIVLAPAAAIAGYRKGIAASFVLVVGGYIGLNGYAYVFGGSESRVWAMRGAISTLLLIIVPAVAGLLGGVAKRLVTRFRRGNETPS</sequence>
<protein>
    <submittedName>
        <fullName evidence="2">Uncharacterized protein</fullName>
    </submittedName>
</protein>